<dbReference type="GO" id="GO:0008982">
    <property type="term" value="F:protein-N(PI)-phosphohistidine-sugar phosphotransferase activity"/>
    <property type="evidence" value="ECO:0007669"/>
    <property type="project" value="InterPro"/>
</dbReference>
<organism evidence="16 17">
    <name type="scientific">Mesomycoplasma ovipneumoniae 14811</name>
    <dbReference type="NCBI Taxonomy" id="1188239"/>
    <lineage>
        <taxon>Bacteria</taxon>
        <taxon>Bacillati</taxon>
        <taxon>Mycoplasmatota</taxon>
        <taxon>Mycoplasmoidales</taxon>
        <taxon>Metamycoplasmataceae</taxon>
        <taxon>Mesomycoplasma</taxon>
    </lineage>
</organism>
<dbReference type="PROSITE" id="PS01035">
    <property type="entry name" value="PTS_EIIB_TYPE_1_CYS"/>
    <property type="match status" value="1"/>
</dbReference>
<dbReference type="EMBL" id="JFAD01000031">
    <property type="protein sequence ID" value="EXU60909.1"/>
    <property type="molecule type" value="Genomic_DNA"/>
</dbReference>
<dbReference type="InterPro" id="IPR001996">
    <property type="entry name" value="PTS_IIB_1"/>
</dbReference>
<dbReference type="STRING" id="1188239.MOVI_6010"/>
<feature type="compositionally biased region" description="Basic residues" evidence="12">
    <location>
        <begin position="7"/>
        <end position="18"/>
    </location>
</feature>
<accession>A0A014L610</accession>
<dbReference type="RefSeq" id="WP_044284419.1">
    <property type="nucleotide sequence ID" value="NZ_JFAD01000031.1"/>
</dbReference>
<dbReference type="InterPro" id="IPR013013">
    <property type="entry name" value="PTS_EIIC_1"/>
</dbReference>
<comment type="caution">
    <text evidence="16">The sequence shown here is derived from an EMBL/GenBank/DDBJ whole genome shotgun (WGS) entry which is preliminary data.</text>
</comment>
<dbReference type="GO" id="GO:0009401">
    <property type="term" value="P:phosphoenolpyruvate-dependent sugar phosphotransferase system"/>
    <property type="evidence" value="ECO:0007669"/>
    <property type="project" value="UniProtKB-KW"/>
</dbReference>
<evidence type="ECO:0000256" key="8">
    <source>
        <dbReference type="ARBA" id="ARBA00022777"/>
    </source>
</evidence>
<feature type="transmembrane region" description="Helical" evidence="13">
    <location>
        <begin position="81"/>
        <end position="106"/>
    </location>
</feature>
<dbReference type="PATRIC" id="fig|1188239.3.peg.1430"/>
<evidence type="ECO:0000256" key="13">
    <source>
        <dbReference type="SAM" id="Phobius"/>
    </source>
</evidence>
<dbReference type="InterPro" id="IPR050429">
    <property type="entry name" value="PTS_Glucose_EIICBA"/>
</dbReference>
<feature type="compositionally biased region" description="Basic and acidic residues" evidence="12">
    <location>
        <begin position="490"/>
        <end position="499"/>
    </location>
</feature>
<comment type="subcellular location">
    <subcellularLocation>
        <location evidence="1">Cell membrane</location>
        <topology evidence="1">Multi-pass membrane protein</topology>
    </subcellularLocation>
</comment>
<dbReference type="eggNOG" id="COG1263">
    <property type="taxonomic scope" value="Bacteria"/>
</dbReference>
<protein>
    <submittedName>
        <fullName evidence="16">Phosphotransferase system PTS, N-acetylglucosamine-specific IIBC component</fullName>
    </submittedName>
</protein>
<feature type="transmembrane region" description="Helical" evidence="13">
    <location>
        <begin position="206"/>
        <end position="229"/>
    </location>
</feature>
<keyword evidence="7 13" id="KW-0812">Transmembrane</keyword>
<dbReference type="Pfam" id="PF02378">
    <property type="entry name" value="PTS_EIIC"/>
    <property type="match status" value="1"/>
</dbReference>
<dbReference type="GO" id="GO:0005886">
    <property type="term" value="C:plasma membrane"/>
    <property type="evidence" value="ECO:0007669"/>
    <property type="project" value="UniProtKB-SubCell"/>
</dbReference>
<dbReference type="PANTHER" id="PTHR30009:SF4">
    <property type="entry name" value="PTS SYSTEM N-ACETYLGLUCOSAMINE-SPECIFIC EIICBA COMPONENT"/>
    <property type="match status" value="1"/>
</dbReference>
<dbReference type="Gene3D" id="3.30.1360.60">
    <property type="entry name" value="Glucose permease domain IIB"/>
    <property type="match status" value="1"/>
</dbReference>
<evidence type="ECO:0000256" key="3">
    <source>
        <dbReference type="ARBA" id="ARBA00022475"/>
    </source>
</evidence>
<keyword evidence="6" id="KW-0598">Phosphotransferase system</keyword>
<dbReference type="InterPro" id="IPR036878">
    <property type="entry name" value="Glu_permease_IIB"/>
</dbReference>
<feature type="domain" description="PTS EIIB type-1" evidence="14">
    <location>
        <begin position="513"/>
        <end position="593"/>
    </location>
</feature>
<evidence type="ECO:0000256" key="6">
    <source>
        <dbReference type="ARBA" id="ARBA00022683"/>
    </source>
</evidence>
<dbReference type="InterPro" id="IPR003352">
    <property type="entry name" value="PTS_EIIC"/>
</dbReference>
<feature type="transmembrane region" description="Helical" evidence="13">
    <location>
        <begin position="378"/>
        <end position="402"/>
    </location>
</feature>
<dbReference type="GO" id="GO:0016301">
    <property type="term" value="F:kinase activity"/>
    <property type="evidence" value="ECO:0007669"/>
    <property type="project" value="UniProtKB-KW"/>
</dbReference>
<feature type="transmembrane region" description="Helical" evidence="13">
    <location>
        <begin position="441"/>
        <end position="462"/>
    </location>
</feature>
<dbReference type="Proteomes" id="UP000020977">
    <property type="component" value="Unassembled WGS sequence"/>
</dbReference>
<evidence type="ECO:0000256" key="10">
    <source>
        <dbReference type="ARBA" id="ARBA00023136"/>
    </source>
</evidence>
<dbReference type="GO" id="GO:0015764">
    <property type="term" value="P:N-acetylglucosamine transport"/>
    <property type="evidence" value="ECO:0007669"/>
    <property type="project" value="TreeGrafter"/>
</dbReference>
<evidence type="ECO:0000256" key="1">
    <source>
        <dbReference type="ARBA" id="ARBA00004651"/>
    </source>
</evidence>
<keyword evidence="5 16" id="KW-0808">Transferase</keyword>
<dbReference type="eggNOG" id="COG1264">
    <property type="taxonomic scope" value="Bacteria"/>
</dbReference>
<feature type="region of interest" description="Disordered" evidence="12">
    <location>
        <begin position="481"/>
        <end position="506"/>
    </location>
</feature>
<evidence type="ECO:0000313" key="17">
    <source>
        <dbReference type="Proteomes" id="UP000020977"/>
    </source>
</evidence>
<feature type="transmembrane region" description="Helical" evidence="13">
    <location>
        <begin position="409"/>
        <end position="429"/>
    </location>
</feature>
<name>A0A014L610_9BACT</name>
<dbReference type="PROSITE" id="PS51103">
    <property type="entry name" value="PTS_EIIC_TYPE_1"/>
    <property type="match status" value="1"/>
</dbReference>
<evidence type="ECO:0000256" key="5">
    <source>
        <dbReference type="ARBA" id="ARBA00022679"/>
    </source>
</evidence>
<feature type="active site" description="Phosphocysteine intermediate; for EIIB activity" evidence="11">
    <location>
        <position position="535"/>
    </location>
</feature>
<evidence type="ECO:0000256" key="7">
    <source>
        <dbReference type="ARBA" id="ARBA00022692"/>
    </source>
</evidence>
<gene>
    <name evidence="16" type="primary">nagE</name>
    <name evidence="16" type="ORF">MOVI_6010</name>
</gene>
<keyword evidence="2" id="KW-0813">Transport</keyword>
<feature type="transmembrane region" description="Helical" evidence="13">
    <location>
        <begin position="330"/>
        <end position="348"/>
    </location>
</feature>
<keyword evidence="8" id="KW-0418">Kinase</keyword>
<feature type="region of interest" description="Disordered" evidence="12">
    <location>
        <begin position="1"/>
        <end position="20"/>
    </location>
</feature>
<evidence type="ECO:0000256" key="9">
    <source>
        <dbReference type="ARBA" id="ARBA00022989"/>
    </source>
</evidence>
<evidence type="ECO:0000313" key="16">
    <source>
        <dbReference type="EMBL" id="EXU60909.1"/>
    </source>
</evidence>
<keyword evidence="10 13" id="KW-0472">Membrane</keyword>
<feature type="transmembrane region" description="Helical" evidence="13">
    <location>
        <begin position="165"/>
        <end position="186"/>
    </location>
</feature>
<keyword evidence="4" id="KW-0762">Sugar transport</keyword>
<feature type="transmembrane region" description="Helical" evidence="13">
    <location>
        <begin position="355"/>
        <end position="372"/>
    </location>
</feature>
<dbReference type="PROSITE" id="PS51098">
    <property type="entry name" value="PTS_EIIB_TYPE_1"/>
    <property type="match status" value="1"/>
</dbReference>
<dbReference type="PANTHER" id="PTHR30009">
    <property type="entry name" value="CYTOCHROME C-TYPE SYNTHESIS PROTEIN AND PTS TRANSMEMBRANE COMPONENT"/>
    <property type="match status" value="1"/>
</dbReference>
<proteinExistence type="predicted"/>
<evidence type="ECO:0000256" key="11">
    <source>
        <dbReference type="PROSITE-ProRule" id="PRU00421"/>
    </source>
</evidence>
<dbReference type="InterPro" id="IPR018113">
    <property type="entry name" value="PTrfase_EIIB_Cys"/>
</dbReference>
<evidence type="ECO:0000259" key="15">
    <source>
        <dbReference type="PROSITE" id="PS51103"/>
    </source>
</evidence>
<evidence type="ECO:0000256" key="2">
    <source>
        <dbReference type="ARBA" id="ARBA00022448"/>
    </source>
</evidence>
<keyword evidence="9 13" id="KW-1133">Transmembrane helix</keyword>
<feature type="domain" description="PTS EIIC type-1" evidence="15">
    <location>
        <begin position="27"/>
        <end position="474"/>
    </location>
</feature>
<feature type="transmembrane region" description="Helical" evidence="13">
    <location>
        <begin position="40"/>
        <end position="60"/>
    </location>
</feature>
<evidence type="ECO:0000259" key="14">
    <source>
        <dbReference type="PROSITE" id="PS51098"/>
    </source>
</evidence>
<keyword evidence="3" id="KW-1003">Cell membrane</keyword>
<reference evidence="16 17" key="1">
    <citation type="submission" date="2014-03" db="EMBL/GenBank/DDBJ databases">
        <title>Genome sequence of Mycoplasma ovipneumoniae strain 14811.</title>
        <authorList>
            <person name="Sirand-Pugnet P."/>
            <person name="Breton M."/>
            <person name="Dordet-Frisoni E."/>
            <person name="Baranowski E."/>
            <person name="Barre A."/>
            <person name="Couture C."/>
            <person name="Dupuy V."/>
            <person name="Gaurivaud P."/>
            <person name="Jacob D."/>
            <person name="Lemaitre C."/>
            <person name="Manso-Silvan L."/>
            <person name="Nikolski M."/>
            <person name="Nouvel L.-X."/>
            <person name="Poumarat F."/>
            <person name="Tardy F."/>
            <person name="Thebault P."/>
            <person name="Theil S."/>
            <person name="Citti C."/>
            <person name="Thiaucourt F."/>
            <person name="Blanchard A."/>
        </authorList>
    </citation>
    <scope>NUCLEOTIDE SEQUENCE [LARGE SCALE GENOMIC DNA]</scope>
    <source>
        <strain evidence="16 17">14811</strain>
    </source>
</reference>
<evidence type="ECO:0000256" key="12">
    <source>
        <dbReference type="SAM" id="MobiDB-lite"/>
    </source>
</evidence>
<evidence type="ECO:0000256" key="4">
    <source>
        <dbReference type="ARBA" id="ARBA00022597"/>
    </source>
</evidence>
<dbReference type="GO" id="GO:0090563">
    <property type="term" value="F:protein-phosphocysteine-sugar phosphotransferase activity"/>
    <property type="evidence" value="ECO:0007669"/>
    <property type="project" value="TreeGrafter"/>
</dbReference>
<sequence>MTAKFSGKIKKITPKQKSHKSENSVFNRILNQLQRLGKSLMFPIAVLPIAALLLRIGALIQDPSANGSIGISEAQKFIGRLISTPGGIVFDNLAIIFAIGISFGFAKDNRGEAALVGAVVWYGMTALLKQNQLAEAIYSKVLVADSGELKGLTQLLYFLKAGKPVYQLDSGVIGGIVVGIVVAFLYNKYKNVKLPQTLSFFGGRRFVPMLGILSIIPLGLFFAIIWPWAQYGLIKIGSALSDQSANRYARGFYVSVYAFLNRLLQPFGLHHILNTFVWFQLPIEGVLISPVVDSVGNTIANVGDIHTVNGDITAFNTGIIGSGGFTTGFFPLYLGGLPGAAVAMIFAAKRENRKTITTFLAGATLVSFLTGIDEPLIFTFIFISPLLWLLNAFLTSLIYMFVTWTGMSIGIGFSAGFIDYIVSFPRSWAFAKNTGILANPLWIWAFSAIMFLIQGSSFYFFIKKFDIKTLGREDKIETELSANNENLETDSTKKTDPHNETMTQNTDKVSDKYEKMALDFIEIIGKENIEEVSNCATRLRLIVKDNKKDEQLDAKILAAGGRGIVRVGNKGLQIIVGTDVEFVADHVRKIIGK</sequence>
<dbReference type="Pfam" id="PF00367">
    <property type="entry name" value="PTS_EIIB"/>
    <property type="match status" value="1"/>
</dbReference>
<dbReference type="AlphaFoldDB" id="A0A014L610"/>
<dbReference type="SUPFAM" id="SSF55604">
    <property type="entry name" value="Glucose permease domain IIB"/>
    <property type="match status" value="1"/>
</dbReference>